<dbReference type="AlphaFoldDB" id="A0A7Y2P2E0"/>
<dbReference type="RefSeq" id="WP_171086907.1">
    <property type="nucleotide sequence ID" value="NZ_JABAIV010000007.1"/>
</dbReference>
<comment type="caution">
    <text evidence="1">The sequence shown here is derived from an EMBL/GenBank/DDBJ whole genome shotgun (WGS) entry which is preliminary data.</text>
</comment>
<evidence type="ECO:0000313" key="2">
    <source>
        <dbReference type="Proteomes" id="UP000533905"/>
    </source>
</evidence>
<proteinExistence type="predicted"/>
<protein>
    <submittedName>
        <fullName evidence="1">DUF4404 family protein</fullName>
    </submittedName>
</protein>
<sequence>MLNENANENANDSDANLKMRLKGLHRQLQETGDVDPELETLLRQLDGDIDKVLERRAEQELDNNTYGLSSRTQELAARFNARHPNVSSGLRELGNILSNMGI</sequence>
<organism evidence="1 2">
    <name type="scientific">Telluria aromaticivorans</name>
    <dbReference type="NCBI Taxonomy" id="2725995"/>
    <lineage>
        <taxon>Bacteria</taxon>
        <taxon>Pseudomonadati</taxon>
        <taxon>Pseudomonadota</taxon>
        <taxon>Betaproteobacteria</taxon>
        <taxon>Burkholderiales</taxon>
        <taxon>Oxalobacteraceae</taxon>
        <taxon>Telluria group</taxon>
        <taxon>Telluria</taxon>
    </lineage>
</organism>
<evidence type="ECO:0000313" key="1">
    <source>
        <dbReference type="EMBL" id="NNG24839.1"/>
    </source>
</evidence>
<gene>
    <name evidence="1" type="ORF">HGB41_17795</name>
</gene>
<reference evidence="1 2" key="1">
    <citation type="submission" date="2020-04" db="EMBL/GenBank/DDBJ databases">
        <title>Massilia sp. nov., a cold adapted bacteria isolated from Arctic soil.</title>
        <authorList>
            <person name="Son J."/>
            <person name="Ka J.-O."/>
        </authorList>
    </citation>
    <scope>NUCLEOTIDE SEQUENCE [LARGE SCALE GENOMIC DNA]</scope>
    <source>
        <strain evidence="1 2">ML15P13</strain>
    </source>
</reference>
<dbReference type="Pfam" id="PF14357">
    <property type="entry name" value="DUF4404"/>
    <property type="match status" value="1"/>
</dbReference>
<accession>A0A7Y2P2E0</accession>
<name>A0A7Y2P2E0_9BURK</name>
<keyword evidence="2" id="KW-1185">Reference proteome</keyword>
<dbReference type="InterPro" id="IPR025516">
    <property type="entry name" value="DUF4404"/>
</dbReference>
<dbReference type="Proteomes" id="UP000533905">
    <property type="component" value="Unassembled WGS sequence"/>
</dbReference>
<dbReference type="EMBL" id="JABAIV010000007">
    <property type="protein sequence ID" value="NNG24839.1"/>
    <property type="molecule type" value="Genomic_DNA"/>
</dbReference>